<dbReference type="Proteomes" id="UP001241169">
    <property type="component" value="Unassembled WGS sequence"/>
</dbReference>
<reference evidence="1 2" key="1">
    <citation type="submission" date="2016-10" db="EMBL/GenBank/DDBJ databases">
        <title>The genome sequence of Colletotrichum fioriniae PJ7.</title>
        <authorList>
            <person name="Baroncelli R."/>
        </authorList>
    </citation>
    <scope>NUCLEOTIDE SEQUENCE [LARGE SCALE GENOMIC DNA]</scope>
    <source>
        <strain evidence="1 2">IMI 384185</strain>
    </source>
</reference>
<comment type="caution">
    <text evidence="1">The sequence shown here is derived from an EMBL/GenBank/DDBJ whole genome shotgun (WGS) entry which is preliminary data.</text>
</comment>
<proteinExistence type="predicted"/>
<evidence type="ECO:0000313" key="2">
    <source>
        <dbReference type="Proteomes" id="UP001241169"/>
    </source>
</evidence>
<evidence type="ECO:0000313" key="1">
    <source>
        <dbReference type="EMBL" id="KAK1542840.1"/>
    </source>
</evidence>
<accession>A0ABQ9SU59</accession>
<keyword evidence="2" id="KW-1185">Reference proteome</keyword>
<gene>
    <name evidence="1" type="ORF">CPAR01_06227</name>
</gene>
<protein>
    <submittedName>
        <fullName evidence="1">Uncharacterized protein</fullName>
    </submittedName>
</protein>
<dbReference type="EMBL" id="MOPA01000004">
    <property type="protein sequence ID" value="KAK1542840.1"/>
    <property type="molecule type" value="Genomic_DNA"/>
</dbReference>
<dbReference type="RefSeq" id="XP_060351967.1">
    <property type="nucleotide sequence ID" value="XM_060490501.1"/>
</dbReference>
<sequence>MRAEEDNGIGLSQEVWGWGGYLGSILLSSGAFEPFGSFARRLPLARIGEKRQQCWLKQASASGLAELKKKVRGVLLVQMGGGTLSEMPRDAGCEMQENGSGSVEVLEFEEKEKGFRRPGPPEI</sequence>
<name>A0ABQ9SU59_9PEZI</name>
<dbReference type="GeneID" id="85374400"/>
<organism evidence="1 2">
    <name type="scientific">Colletotrichum paranaense</name>
    <dbReference type="NCBI Taxonomy" id="1914294"/>
    <lineage>
        <taxon>Eukaryota</taxon>
        <taxon>Fungi</taxon>
        <taxon>Dikarya</taxon>
        <taxon>Ascomycota</taxon>
        <taxon>Pezizomycotina</taxon>
        <taxon>Sordariomycetes</taxon>
        <taxon>Hypocreomycetidae</taxon>
        <taxon>Glomerellales</taxon>
        <taxon>Glomerellaceae</taxon>
        <taxon>Colletotrichum</taxon>
        <taxon>Colletotrichum acutatum species complex</taxon>
    </lineage>
</organism>